<dbReference type="AlphaFoldDB" id="A0AA38I1B4"/>
<organism evidence="1 2">
    <name type="scientific">Zophobas morio</name>
    <dbReference type="NCBI Taxonomy" id="2755281"/>
    <lineage>
        <taxon>Eukaryota</taxon>
        <taxon>Metazoa</taxon>
        <taxon>Ecdysozoa</taxon>
        <taxon>Arthropoda</taxon>
        <taxon>Hexapoda</taxon>
        <taxon>Insecta</taxon>
        <taxon>Pterygota</taxon>
        <taxon>Neoptera</taxon>
        <taxon>Endopterygota</taxon>
        <taxon>Coleoptera</taxon>
        <taxon>Polyphaga</taxon>
        <taxon>Cucujiformia</taxon>
        <taxon>Tenebrionidae</taxon>
        <taxon>Zophobas</taxon>
    </lineage>
</organism>
<proteinExistence type="predicted"/>
<gene>
    <name evidence="1" type="ORF">Zmor_024696</name>
</gene>
<evidence type="ECO:0000313" key="1">
    <source>
        <dbReference type="EMBL" id="KAJ3647162.1"/>
    </source>
</evidence>
<protein>
    <submittedName>
        <fullName evidence="1">Uncharacterized protein</fullName>
    </submittedName>
</protein>
<dbReference type="EMBL" id="JALNTZ010000007">
    <property type="protein sequence ID" value="KAJ3647162.1"/>
    <property type="molecule type" value="Genomic_DNA"/>
</dbReference>
<keyword evidence="2" id="KW-1185">Reference proteome</keyword>
<accession>A0AA38I1B4</accession>
<evidence type="ECO:0000313" key="2">
    <source>
        <dbReference type="Proteomes" id="UP001168821"/>
    </source>
</evidence>
<dbReference type="Proteomes" id="UP001168821">
    <property type="component" value="Unassembled WGS sequence"/>
</dbReference>
<name>A0AA38I1B4_9CUCU</name>
<reference evidence="1" key="1">
    <citation type="journal article" date="2023" name="G3 (Bethesda)">
        <title>Whole genome assemblies of Zophobas morio and Tenebrio molitor.</title>
        <authorList>
            <person name="Kaur S."/>
            <person name="Stinson S.A."/>
            <person name="diCenzo G.C."/>
        </authorList>
    </citation>
    <scope>NUCLEOTIDE SEQUENCE</scope>
    <source>
        <strain evidence="1">QUZm001</strain>
    </source>
</reference>
<sequence length="236" mass="27639">MLLGKNSKAHIAVLYKHYESLQKYDDKILTDKDEGGRSVLHFMSSWGKRHPRLRVTCEEREECQEYTVQEDSNFDGKAETEVYFVTLEHLLTKINVDDKDLLLEETPLSYAIRSESLGAELKLLQTKKNECNQLNVSNDTVNIIYYSTLLGYDGVFKLFIAEQLKNFWDKAKIVIARDLETPQSLAHYIVRNYPVDTAEQNRYEQLIEYFKQIKCIDDTEQSGTSLYKFPKRMRKN</sequence>
<comment type="caution">
    <text evidence="1">The sequence shown here is derived from an EMBL/GenBank/DDBJ whole genome shotgun (WGS) entry which is preliminary data.</text>
</comment>